<feature type="signal peptide" evidence="1">
    <location>
        <begin position="1"/>
        <end position="20"/>
    </location>
</feature>
<keyword evidence="1" id="KW-0732">Signal</keyword>
<name>A0A8X6V403_TRICX</name>
<organism evidence="2 3">
    <name type="scientific">Trichonephila clavipes</name>
    <name type="common">Golden silk orbweaver</name>
    <name type="synonym">Nephila clavipes</name>
    <dbReference type="NCBI Taxonomy" id="2585209"/>
    <lineage>
        <taxon>Eukaryota</taxon>
        <taxon>Metazoa</taxon>
        <taxon>Ecdysozoa</taxon>
        <taxon>Arthropoda</taxon>
        <taxon>Chelicerata</taxon>
        <taxon>Arachnida</taxon>
        <taxon>Araneae</taxon>
        <taxon>Araneomorphae</taxon>
        <taxon>Entelegynae</taxon>
        <taxon>Araneoidea</taxon>
        <taxon>Nephilidae</taxon>
        <taxon>Trichonephila</taxon>
    </lineage>
</organism>
<evidence type="ECO:0000256" key="1">
    <source>
        <dbReference type="SAM" id="SignalP"/>
    </source>
</evidence>
<dbReference type="EMBL" id="BMAU01021177">
    <property type="protein sequence ID" value="GFX94232.1"/>
    <property type="molecule type" value="Genomic_DNA"/>
</dbReference>
<evidence type="ECO:0000313" key="3">
    <source>
        <dbReference type="Proteomes" id="UP000887159"/>
    </source>
</evidence>
<comment type="caution">
    <text evidence="2">The sequence shown here is derived from an EMBL/GenBank/DDBJ whole genome shotgun (WGS) entry which is preliminary data.</text>
</comment>
<feature type="chain" id="PRO_5036460672" evidence="1">
    <location>
        <begin position="21"/>
        <end position="148"/>
    </location>
</feature>
<evidence type="ECO:0000313" key="2">
    <source>
        <dbReference type="EMBL" id="GFX94232.1"/>
    </source>
</evidence>
<dbReference type="Proteomes" id="UP000887159">
    <property type="component" value="Unassembled WGS sequence"/>
</dbReference>
<sequence length="148" mass="16650">MVSLLSYVVVIANVTCLTVSDRGPRYSSWQRDRCTSVDSRSFEPHTGDSTIWFGSTSILRENTLEMSGTSTSLPPPLTTRKDLRLDGYLEYSYIAKTLHIYKHPYLLRDSNPGFMAPVLSVANHDIGWAATFAGRIIFKVSEHVRSTF</sequence>
<dbReference type="AlphaFoldDB" id="A0A8X6V403"/>
<reference evidence="2" key="1">
    <citation type="submission" date="2020-08" db="EMBL/GenBank/DDBJ databases">
        <title>Multicomponent nature underlies the extraordinary mechanical properties of spider dragline silk.</title>
        <authorList>
            <person name="Kono N."/>
            <person name="Nakamura H."/>
            <person name="Mori M."/>
            <person name="Yoshida Y."/>
            <person name="Ohtoshi R."/>
            <person name="Malay A.D."/>
            <person name="Moran D.A.P."/>
            <person name="Tomita M."/>
            <person name="Numata K."/>
            <person name="Arakawa K."/>
        </authorList>
    </citation>
    <scope>NUCLEOTIDE SEQUENCE</scope>
</reference>
<protein>
    <submittedName>
        <fullName evidence="2">Uncharacterized protein</fullName>
    </submittedName>
</protein>
<proteinExistence type="predicted"/>
<gene>
    <name evidence="2" type="ORF">TNCV_4292771</name>
</gene>
<keyword evidence="3" id="KW-1185">Reference proteome</keyword>
<accession>A0A8X6V403</accession>